<protein>
    <recommendedName>
        <fullName evidence="4">Lipoprotein</fullName>
    </recommendedName>
</protein>
<dbReference type="RefSeq" id="WP_073195753.1">
    <property type="nucleotide sequence ID" value="NZ_FQXO01000017.1"/>
</dbReference>
<organism evidence="2 3">
    <name type="scientific">Caloranaerobacter azorensis DSM 13643</name>
    <dbReference type="NCBI Taxonomy" id="1121264"/>
    <lineage>
        <taxon>Bacteria</taxon>
        <taxon>Bacillati</taxon>
        <taxon>Bacillota</taxon>
        <taxon>Tissierellia</taxon>
        <taxon>Tissierellales</taxon>
        <taxon>Thermohalobacteraceae</taxon>
        <taxon>Caloranaerobacter</taxon>
    </lineage>
</organism>
<dbReference type="AlphaFoldDB" id="A0A1M5T413"/>
<dbReference type="Proteomes" id="UP000183967">
    <property type="component" value="Unassembled WGS sequence"/>
</dbReference>
<keyword evidence="1" id="KW-0732">Signal</keyword>
<dbReference type="EMBL" id="FQXO01000017">
    <property type="protein sequence ID" value="SHH45350.1"/>
    <property type="molecule type" value="Genomic_DNA"/>
</dbReference>
<dbReference type="PROSITE" id="PS51257">
    <property type="entry name" value="PROKAR_LIPOPROTEIN"/>
    <property type="match status" value="1"/>
</dbReference>
<feature type="signal peptide" evidence="1">
    <location>
        <begin position="1"/>
        <end position="18"/>
    </location>
</feature>
<evidence type="ECO:0008006" key="4">
    <source>
        <dbReference type="Google" id="ProtNLM"/>
    </source>
</evidence>
<reference evidence="3" key="1">
    <citation type="submission" date="2016-11" db="EMBL/GenBank/DDBJ databases">
        <authorList>
            <person name="Varghese N."/>
            <person name="Submissions S."/>
        </authorList>
    </citation>
    <scope>NUCLEOTIDE SEQUENCE [LARGE SCALE GENOMIC DNA]</scope>
    <source>
        <strain evidence="3">DSM 13643</strain>
    </source>
</reference>
<name>A0A1M5T413_9FIRM</name>
<keyword evidence="3" id="KW-1185">Reference proteome</keyword>
<evidence type="ECO:0000313" key="2">
    <source>
        <dbReference type="EMBL" id="SHH45350.1"/>
    </source>
</evidence>
<accession>A0A1M5T413</accession>
<evidence type="ECO:0000313" key="3">
    <source>
        <dbReference type="Proteomes" id="UP000183967"/>
    </source>
</evidence>
<gene>
    <name evidence="2" type="ORF">SAMN02745135_00851</name>
</gene>
<evidence type="ECO:0000256" key="1">
    <source>
        <dbReference type="SAM" id="SignalP"/>
    </source>
</evidence>
<sequence>MKKYIFFFFVLFIVLLTACSTRQNTDVSKKDISVNREDGKTFLINHQPEELNKKLAKLEVEFKQISDNNRIRIIKNIYSNTLNSDYNIIIDNPKELSKNEYVYCIGFEIISEDGEQILHRSNLTLYYQIEERAQPLKFYLEFKSELQVDPIDEVQEIPKELNEECMKMNDFLVNSFEKMLIDYFSLPKLDYNNPTFEYSNGKLSKVYVEGGGFESHFYVYEKNTEN</sequence>
<proteinExistence type="predicted"/>
<feature type="chain" id="PRO_5039362919" description="Lipoprotein" evidence="1">
    <location>
        <begin position="19"/>
        <end position="226"/>
    </location>
</feature>